<proteinExistence type="predicted"/>
<sequence>MVYNTNIPIPIYYLKSYSHFFDYNFLENKNSYRSHLSTGILQNLFFTKVVLLLFLHLYYQSQP</sequence>
<dbReference type="EMBL" id="BJLA01000005">
    <property type="protein sequence ID" value="GEA30928.1"/>
    <property type="molecule type" value="Genomic_DNA"/>
</dbReference>
<dbReference type="Proteomes" id="UP000325212">
    <property type="component" value="Unassembled WGS sequence"/>
</dbReference>
<feature type="transmembrane region" description="Helical" evidence="1">
    <location>
        <begin position="40"/>
        <end position="59"/>
    </location>
</feature>
<organism evidence="2 3">
    <name type="scientific">Clostridium diolis</name>
    <dbReference type="NCBI Taxonomy" id="223919"/>
    <lineage>
        <taxon>Bacteria</taxon>
        <taxon>Bacillati</taxon>
        <taxon>Bacillota</taxon>
        <taxon>Clostridia</taxon>
        <taxon>Eubacteriales</taxon>
        <taxon>Clostridiaceae</taxon>
        <taxon>Clostridium</taxon>
    </lineage>
</organism>
<name>A0AAV3VXE4_9CLOT</name>
<reference evidence="2 3" key="1">
    <citation type="submission" date="2019-06" db="EMBL/GenBank/DDBJ databases">
        <title>Draft genome sequence of Clostridium diolis DSM 15410.</title>
        <authorList>
            <person name="Kobayashi H."/>
            <person name="Tanizawa Y."/>
            <person name="Tohno M."/>
        </authorList>
    </citation>
    <scope>NUCLEOTIDE SEQUENCE [LARGE SCALE GENOMIC DNA]</scope>
    <source>
        <strain evidence="2 3">DSM 15410</strain>
    </source>
</reference>
<protein>
    <submittedName>
        <fullName evidence="2">Uncharacterized protein</fullName>
    </submittedName>
</protein>
<comment type="caution">
    <text evidence="2">The sequence shown here is derived from an EMBL/GenBank/DDBJ whole genome shotgun (WGS) entry which is preliminary data.</text>
</comment>
<gene>
    <name evidence="2" type="ORF">CDIOL_18510</name>
</gene>
<keyword evidence="1" id="KW-0472">Membrane</keyword>
<evidence type="ECO:0000256" key="1">
    <source>
        <dbReference type="SAM" id="Phobius"/>
    </source>
</evidence>
<evidence type="ECO:0000313" key="2">
    <source>
        <dbReference type="EMBL" id="GEA30928.1"/>
    </source>
</evidence>
<evidence type="ECO:0000313" key="3">
    <source>
        <dbReference type="Proteomes" id="UP000325212"/>
    </source>
</evidence>
<dbReference type="AlphaFoldDB" id="A0AAV3VXE4"/>
<keyword evidence="1" id="KW-1133">Transmembrane helix</keyword>
<accession>A0AAV3VXE4</accession>
<keyword evidence="1" id="KW-0812">Transmembrane</keyword>
<keyword evidence="3" id="KW-1185">Reference proteome</keyword>